<evidence type="ECO:0000313" key="8">
    <source>
        <dbReference type="Proteomes" id="UP000471705"/>
    </source>
</evidence>
<evidence type="ECO:0000256" key="2">
    <source>
        <dbReference type="ARBA" id="ARBA00023125"/>
    </source>
</evidence>
<dbReference type="InterPro" id="IPR002104">
    <property type="entry name" value="Integrase_catalytic"/>
</dbReference>
<evidence type="ECO:0000256" key="3">
    <source>
        <dbReference type="ARBA" id="ARBA00023172"/>
    </source>
</evidence>
<dbReference type="SUPFAM" id="SSF56349">
    <property type="entry name" value="DNA breaking-rejoining enzymes"/>
    <property type="match status" value="1"/>
</dbReference>
<dbReference type="Proteomes" id="UP000471705">
    <property type="component" value="Unassembled WGS sequence"/>
</dbReference>
<name>A0A7K3VQS4_RHILE</name>
<dbReference type="InterPro" id="IPR050090">
    <property type="entry name" value="Tyrosine_recombinase_XerCD"/>
</dbReference>
<proteinExistence type="predicted"/>
<evidence type="ECO:0000259" key="5">
    <source>
        <dbReference type="PROSITE" id="PS51898"/>
    </source>
</evidence>
<dbReference type="PANTHER" id="PTHR30349">
    <property type="entry name" value="PHAGE INTEGRASE-RELATED"/>
    <property type="match status" value="1"/>
</dbReference>
<dbReference type="Gene3D" id="1.10.443.10">
    <property type="entry name" value="Intergrase catalytic core"/>
    <property type="match status" value="1"/>
</dbReference>
<gene>
    <name evidence="7" type="ORF">GR257_32490</name>
</gene>
<dbReference type="EMBL" id="WUFV01000030">
    <property type="protein sequence ID" value="NEK19493.1"/>
    <property type="molecule type" value="Genomic_DNA"/>
</dbReference>
<dbReference type="InterPro" id="IPR011010">
    <property type="entry name" value="DNA_brk_join_enz"/>
</dbReference>
<dbReference type="PROSITE" id="PS51898">
    <property type="entry name" value="TYR_RECOMBINASE"/>
    <property type="match status" value="1"/>
</dbReference>
<keyword evidence="1" id="KW-0229">DNA integration</keyword>
<dbReference type="GO" id="GO:0015074">
    <property type="term" value="P:DNA integration"/>
    <property type="evidence" value="ECO:0007669"/>
    <property type="project" value="UniProtKB-KW"/>
</dbReference>
<accession>A0A7K3VQS4</accession>
<evidence type="ECO:0000259" key="6">
    <source>
        <dbReference type="PROSITE" id="PS51900"/>
    </source>
</evidence>
<dbReference type="AlphaFoldDB" id="A0A7K3VQS4"/>
<dbReference type="InterPro" id="IPR044068">
    <property type="entry name" value="CB"/>
</dbReference>
<evidence type="ECO:0000256" key="1">
    <source>
        <dbReference type="ARBA" id="ARBA00022908"/>
    </source>
</evidence>
<dbReference type="PANTHER" id="PTHR30349:SF90">
    <property type="entry name" value="TYROSINE RECOMBINASE XERD"/>
    <property type="match status" value="1"/>
</dbReference>
<dbReference type="GO" id="GO:0006310">
    <property type="term" value="P:DNA recombination"/>
    <property type="evidence" value="ECO:0007669"/>
    <property type="project" value="UniProtKB-KW"/>
</dbReference>
<dbReference type="RefSeq" id="WP_164049592.1">
    <property type="nucleotide sequence ID" value="NZ_WUFV01000030.1"/>
</dbReference>
<organism evidence="7 8">
    <name type="scientific">Rhizobium leguminosarum</name>
    <dbReference type="NCBI Taxonomy" id="384"/>
    <lineage>
        <taxon>Bacteria</taxon>
        <taxon>Pseudomonadati</taxon>
        <taxon>Pseudomonadota</taxon>
        <taxon>Alphaproteobacteria</taxon>
        <taxon>Hyphomicrobiales</taxon>
        <taxon>Rhizobiaceae</taxon>
        <taxon>Rhizobium/Agrobacterium group</taxon>
        <taxon>Rhizobium</taxon>
    </lineage>
</organism>
<dbReference type="GO" id="GO:0003677">
    <property type="term" value="F:DNA binding"/>
    <property type="evidence" value="ECO:0007669"/>
    <property type="project" value="UniProtKB-UniRule"/>
</dbReference>
<feature type="domain" description="Tyr recombinase" evidence="5">
    <location>
        <begin position="222"/>
        <end position="404"/>
    </location>
</feature>
<keyword evidence="2 4" id="KW-0238">DNA-binding</keyword>
<sequence length="411" mass="46467">MPTPTHLRLRTEDPANLLWPFVGLFLEHLSQGRYHETRRRKYIASTLHFGDWLRARRIAPENIDEKCIRRFLSEHGSGCTCTYKTPSSPIIMRAALNNLLRVLRAKSLIGSPTPNAVETELSRFSSMLAEVWGLSPETRRQRCNVIRRLLAGKRDDGRTVLGNLNPSHLRAFIMGDERRKPATIRNIASAVRCYLRYRALLGDDIHHLQRAIPTPSFKPALELPRGLTPIELEQLLCASTTEGQTCKRAHAILRCLADLGLRTLEVTRLTLDDIDWQNGLVRVPTVKARRSDIMPLPAVTGEAIANYLVPERPATDCREVFVRHIAPIGEPIGRRAVQRSLHKAYQRLGWNRTRVHILRHTIASKLVNDAVPLKQVADVMRHRSVVTTAGYVRVDQARLSAVALPWPGDNS</sequence>
<keyword evidence="3" id="KW-0233">DNA recombination</keyword>
<protein>
    <submittedName>
        <fullName evidence="7">Tyrosine-type recombinase/integrase</fullName>
    </submittedName>
</protein>
<dbReference type="InterPro" id="IPR013762">
    <property type="entry name" value="Integrase-like_cat_sf"/>
</dbReference>
<evidence type="ECO:0000313" key="7">
    <source>
        <dbReference type="EMBL" id="NEK19493.1"/>
    </source>
</evidence>
<dbReference type="PROSITE" id="PS51900">
    <property type="entry name" value="CB"/>
    <property type="match status" value="1"/>
</dbReference>
<comment type="caution">
    <text evidence="7">The sequence shown here is derived from an EMBL/GenBank/DDBJ whole genome shotgun (WGS) entry which is preliminary data.</text>
</comment>
<reference evidence="7 8" key="1">
    <citation type="submission" date="2019-12" db="EMBL/GenBank/DDBJ databases">
        <title>Rhizobium genotypes associated with high levels of biological nitrogen fixation by grain legumes in a temperate-maritime cropping system.</title>
        <authorList>
            <person name="Maluk M."/>
            <person name="Francesc Ferrando Molina F."/>
            <person name="Lopez Del Egido L."/>
            <person name="Lafos M."/>
            <person name="Langarica-Fuentes A."/>
            <person name="Gebre Yohannes G."/>
            <person name="Young M.W."/>
            <person name="Martin P."/>
            <person name="Gantlett R."/>
            <person name="Kenicer G."/>
            <person name="Hawes C."/>
            <person name="Begg G.S."/>
            <person name="Quilliam R.S."/>
            <person name="Squire G.R."/>
            <person name="Poole P.S."/>
            <person name="Young P.W."/>
            <person name="Iannetta P.M."/>
            <person name="James E.K."/>
        </authorList>
    </citation>
    <scope>NUCLEOTIDE SEQUENCE [LARGE SCALE GENOMIC DNA]</scope>
    <source>
        <strain evidence="7 8">JHI54</strain>
    </source>
</reference>
<evidence type="ECO:0000256" key="4">
    <source>
        <dbReference type="PROSITE-ProRule" id="PRU01248"/>
    </source>
</evidence>
<feature type="domain" description="Core-binding (CB)" evidence="6">
    <location>
        <begin position="115"/>
        <end position="199"/>
    </location>
</feature>
<dbReference type="Pfam" id="PF00589">
    <property type="entry name" value="Phage_integrase"/>
    <property type="match status" value="1"/>
</dbReference>